<proteinExistence type="inferred from homology"/>
<evidence type="ECO:0000256" key="6">
    <source>
        <dbReference type="SAM" id="MobiDB-lite"/>
    </source>
</evidence>
<sequence length="567" mass="63179">MAGTCVTTIKVLGATSLGLLAGNLTYQSVESIPLLINQLKAKVSINSNEILGKVSLVIINTRISNLVLGAISTGFLGLAFIASAPRDKHPYILYSALSVPIGIISSYYKTFKYEAKLLKKSKQVLPVIPNQDQSTEKDLAKKQDSQQELEKKRESDEDSQLGKSYIHVSDEDSSSNTSTPNSSVPNSPRQPASSEESKSLKDLEHELTIEEEVENALYKKEYINDLGHVKSGYNIGSSITGLGFLMVVVGLIGDTFFLYDQVSDKFDLDGAFLLALSIDDSPKKGPSTGTAYNVPDTFDESDDLMEVDATYEMETKENESSLAGIGENAETSLQMNDELDNQIDSQNKDQFKNQIKNQIDHEDDEIDETDTEINQEDSEGLVGNISNSLILSPTSLGAQMAIRRNHKEAEREDQVDYEYDTSMYPSTKSEVARNMTSFKPKVDAKIFLAENDEMAPEIKQAPIYSNEMNKSWNYQRQFARANGNVEIHHHHYYYGNAPTTTVLAQPAISTAPDKPEYQLDKIKLPQPWEESTPNEKIPYMLMTYLQLLVNHKLLAHANDIMVDICQH</sequence>
<feature type="compositionally biased region" description="Low complexity" evidence="6">
    <location>
        <begin position="174"/>
        <end position="187"/>
    </location>
</feature>
<evidence type="ECO:0000256" key="3">
    <source>
        <dbReference type="ARBA" id="ARBA00022989"/>
    </source>
</evidence>
<protein>
    <submittedName>
        <fullName evidence="8">Uncharacterized protein</fullName>
    </submittedName>
</protein>
<evidence type="ECO:0000256" key="4">
    <source>
        <dbReference type="ARBA" id="ARBA00023136"/>
    </source>
</evidence>
<reference evidence="8 9" key="1">
    <citation type="submission" date="2022-09" db="EMBL/GenBank/DDBJ databases">
        <authorList>
            <person name="Palmer J.M."/>
        </authorList>
    </citation>
    <scope>NUCLEOTIDE SEQUENCE [LARGE SCALE GENOMIC DNA]</scope>
    <source>
        <strain evidence="8 9">DSM 7382</strain>
    </source>
</reference>
<feature type="compositionally biased region" description="Basic and acidic residues" evidence="6">
    <location>
        <begin position="134"/>
        <end position="155"/>
    </location>
</feature>
<evidence type="ECO:0000256" key="7">
    <source>
        <dbReference type="SAM" id="Phobius"/>
    </source>
</evidence>
<keyword evidence="4 7" id="KW-0472">Membrane</keyword>
<dbReference type="GO" id="GO:0005741">
    <property type="term" value="C:mitochondrial outer membrane"/>
    <property type="evidence" value="ECO:0007669"/>
    <property type="project" value="TreeGrafter"/>
</dbReference>
<name>A0AAW0FQG0_9APHY</name>
<dbReference type="InterPro" id="IPR051668">
    <property type="entry name" value="ATG33"/>
</dbReference>
<evidence type="ECO:0000313" key="9">
    <source>
        <dbReference type="Proteomes" id="UP001385951"/>
    </source>
</evidence>
<keyword evidence="9" id="KW-1185">Reference proteome</keyword>
<evidence type="ECO:0000256" key="1">
    <source>
        <dbReference type="ARBA" id="ARBA00004141"/>
    </source>
</evidence>
<feature type="transmembrane region" description="Helical" evidence="7">
    <location>
        <begin position="91"/>
        <end position="111"/>
    </location>
</feature>
<dbReference type="AlphaFoldDB" id="A0AAW0FQG0"/>
<dbReference type="EMBL" id="JASBNA010000049">
    <property type="protein sequence ID" value="KAK7680454.1"/>
    <property type="molecule type" value="Genomic_DNA"/>
</dbReference>
<evidence type="ECO:0000256" key="5">
    <source>
        <dbReference type="ARBA" id="ARBA00038013"/>
    </source>
</evidence>
<dbReference type="GO" id="GO:0000422">
    <property type="term" value="P:autophagy of mitochondrion"/>
    <property type="evidence" value="ECO:0007669"/>
    <property type="project" value="TreeGrafter"/>
</dbReference>
<feature type="transmembrane region" description="Helical" evidence="7">
    <location>
        <begin position="63"/>
        <end position="85"/>
    </location>
</feature>
<dbReference type="Proteomes" id="UP001385951">
    <property type="component" value="Unassembled WGS sequence"/>
</dbReference>
<evidence type="ECO:0000313" key="8">
    <source>
        <dbReference type="EMBL" id="KAK7680454.1"/>
    </source>
</evidence>
<dbReference type="PANTHER" id="PTHR37278:SF1">
    <property type="entry name" value="AUTOPHAGY-RELATED PROTEIN 33-RELATED"/>
    <property type="match status" value="1"/>
</dbReference>
<organism evidence="8 9">
    <name type="scientific">Cerrena zonata</name>
    <dbReference type="NCBI Taxonomy" id="2478898"/>
    <lineage>
        <taxon>Eukaryota</taxon>
        <taxon>Fungi</taxon>
        <taxon>Dikarya</taxon>
        <taxon>Basidiomycota</taxon>
        <taxon>Agaricomycotina</taxon>
        <taxon>Agaricomycetes</taxon>
        <taxon>Polyporales</taxon>
        <taxon>Cerrenaceae</taxon>
        <taxon>Cerrena</taxon>
    </lineage>
</organism>
<keyword evidence="2 7" id="KW-0812">Transmembrane</keyword>
<keyword evidence="3 7" id="KW-1133">Transmembrane helix</keyword>
<feature type="transmembrane region" description="Helical" evidence="7">
    <location>
        <begin position="239"/>
        <end position="259"/>
    </location>
</feature>
<comment type="subcellular location">
    <subcellularLocation>
        <location evidence="1">Membrane</location>
        <topology evidence="1">Multi-pass membrane protein</topology>
    </subcellularLocation>
</comment>
<comment type="caution">
    <text evidence="8">The sequence shown here is derived from an EMBL/GenBank/DDBJ whole genome shotgun (WGS) entry which is preliminary data.</text>
</comment>
<accession>A0AAW0FQG0</accession>
<evidence type="ECO:0000256" key="2">
    <source>
        <dbReference type="ARBA" id="ARBA00022692"/>
    </source>
</evidence>
<dbReference type="PANTHER" id="PTHR37278">
    <property type="entry name" value="AUTOPHAGY-RELATED PROTEIN 33-RELATED"/>
    <property type="match status" value="1"/>
</dbReference>
<feature type="region of interest" description="Disordered" evidence="6">
    <location>
        <begin position="129"/>
        <end position="203"/>
    </location>
</feature>
<gene>
    <name evidence="8" type="ORF">QCA50_016451</name>
</gene>
<comment type="similarity">
    <text evidence="5">Belongs to the ATG33 family.</text>
</comment>
<dbReference type="GO" id="GO:0016236">
    <property type="term" value="P:macroautophagy"/>
    <property type="evidence" value="ECO:0007669"/>
    <property type="project" value="TreeGrafter"/>
</dbReference>